<keyword evidence="9 10" id="KW-0998">Cell outer membrane</keyword>
<feature type="domain" description="TonB-dependent receptor-like beta-barrel" evidence="12">
    <location>
        <begin position="421"/>
        <end position="972"/>
    </location>
</feature>
<sequence length="1017" mass="110119">MIFFNSNNKSYLGSQFNLTKHFFTHMRKILLTAALVAPALLQQAAAQDRQISGRVTDRETGQGLPGVTVLVKGTTIGVSTNSDGSYTLSAPASASTLTFSSIGFLPIERPIGTSSSIDIGLVTDSKQLGEVVVSGLASNVKRSNLANNVASISAKELVGNTRAATVDQAMYGKLSGAVITQNSGAPGGGLSVQLRGPSSISNSTEPLYIIDGVYANNSSYDSGRGSNAFTAAGGNRQDGSTNRMSDINPDDIESIEVLKGSSAAAIYGTRANNGVIIITTKRGKSGRTQVGFRQDVGVATILRRLGQEDWTESKIRNFGRLRGTGTVAGEIARLNAAQAAGQIYDYEDEIFGNVGFLSNTNLNVSGGSDKIRYYISGSNADEGSIVKNLGFRRSSIRANLNADITKNLEIGTQTNYTNASNQRGFTNNANNDASVSYALPYLPSYANLFPVNGVYPDNEYGGENPLAIRDRAVNDEKTNRFIQTGTLNYYFLRNDRTSLRLNVQGGVDYTLTEQELYLPDDLQSQRANANPGASRYSKNRQLNTNLNTILVLNHQIGKIGLTSQGGFVRLTQNFDGSYTQGEGLIPGTRNPALAKIQTLGQSFTRNTDVGAYFQQEANFDDKVVATVGIRADKSTLNSEENKLYYFPKASLAVNIANFDFWTVDPISQFKIRAAYGETGGPAGFGDYFSRLLSVSVDNRLGLRNSTLIGYDKVAPERATELEGGIDLGFLENRLTLEATAYRKNVKGLILTFPLAPSTGATSVTGFPIGDMVNKGIELGLAVTAVDQPNFRYTNRTQFWFNRTEVTKLDVGTQIVGPGFGNSFGRNQLKLNESPTRWFGAPLVNGELTPYEESQPKYQMTFANNFTILKNIDFSFLIHVKEGGYNSTLTQLLYDEGGTTKDYSNAPETAADGTVTTLGERRYNQGTEGFIQDASYMKLREVSLYYTFKKEALGGTLGRAVERVKIGVSGNNLLLITPYKGGYDPEVSTFGSRPVGGNIDLAAFPSSRRMFFHLAVDF</sequence>
<dbReference type="GO" id="GO:0009279">
    <property type="term" value="C:cell outer membrane"/>
    <property type="evidence" value="ECO:0007669"/>
    <property type="project" value="UniProtKB-SubCell"/>
</dbReference>
<dbReference type="Proteomes" id="UP000284250">
    <property type="component" value="Unassembled WGS sequence"/>
</dbReference>
<evidence type="ECO:0000256" key="9">
    <source>
        <dbReference type="ARBA" id="ARBA00023237"/>
    </source>
</evidence>
<dbReference type="Pfam" id="PF13715">
    <property type="entry name" value="CarbopepD_reg_2"/>
    <property type="match status" value="1"/>
</dbReference>
<comment type="subcellular location">
    <subcellularLocation>
        <location evidence="1 10">Cell outer membrane</location>
        <topology evidence="1 10">Multi-pass membrane protein</topology>
    </subcellularLocation>
</comment>
<evidence type="ECO:0000256" key="5">
    <source>
        <dbReference type="ARBA" id="ARBA00022729"/>
    </source>
</evidence>
<keyword evidence="7 10" id="KW-0472">Membrane</keyword>
<evidence type="ECO:0000256" key="6">
    <source>
        <dbReference type="ARBA" id="ARBA00023077"/>
    </source>
</evidence>
<evidence type="ECO:0000256" key="7">
    <source>
        <dbReference type="ARBA" id="ARBA00023136"/>
    </source>
</evidence>
<dbReference type="InterPro" id="IPR037066">
    <property type="entry name" value="Plug_dom_sf"/>
</dbReference>
<dbReference type="SUPFAM" id="SSF56935">
    <property type="entry name" value="Porins"/>
    <property type="match status" value="1"/>
</dbReference>
<dbReference type="InterPro" id="IPR039426">
    <property type="entry name" value="TonB-dep_rcpt-like"/>
</dbReference>
<protein>
    <submittedName>
        <fullName evidence="14">SusC/RagA family TonB-linked outer membrane protein</fullName>
    </submittedName>
</protein>
<dbReference type="InterPro" id="IPR023996">
    <property type="entry name" value="TonB-dep_OMP_SusC/RagA"/>
</dbReference>
<dbReference type="NCBIfam" id="TIGR04057">
    <property type="entry name" value="SusC_RagA_signa"/>
    <property type="match status" value="1"/>
</dbReference>
<dbReference type="PANTHER" id="PTHR30069:SF29">
    <property type="entry name" value="HEMOGLOBIN AND HEMOGLOBIN-HAPTOGLOBIN-BINDING PROTEIN 1-RELATED"/>
    <property type="match status" value="1"/>
</dbReference>
<dbReference type="SUPFAM" id="SSF49464">
    <property type="entry name" value="Carboxypeptidase regulatory domain-like"/>
    <property type="match status" value="1"/>
</dbReference>
<keyword evidence="3 10" id="KW-1134">Transmembrane beta strand</keyword>
<reference evidence="14 15" key="1">
    <citation type="submission" date="2018-09" db="EMBL/GenBank/DDBJ databases">
        <authorList>
            <person name="Zeman M."/>
            <person name="Pardy F."/>
        </authorList>
    </citation>
    <scope>NUCLEOTIDE SEQUENCE [LARGE SCALE GENOMIC DNA]</scope>
    <source>
        <strain evidence="14 15">CCM 8852</strain>
    </source>
</reference>
<feature type="domain" description="TonB-dependent receptor plug" evidence="13">
    <location>
        <begin position="144"/>
        <end position="275"/>
    </location>
</feature>
<dbReference type="GO" id="GO:0044718">
    <property type="term" value="P:siderophore transmembrane transport"/>
    <property type="evidence" value="ECO:0007669"/>
    <property type="project" value="TreeGrafter"/>
</dbReference>
<organism evidence="14 15">
    <name type="scientific">Hymenobacter rubripertinctus</name>
    <dbReference type="NCBI Taxonomy" id="2029981"/>
    <lineage>
        <taxon>Bacteria</taxon>
        <taxon>Pseudomonadati</taxon>
        <taxon>Bacteroidota</taxon>
        <taxon>Cytophagia</taxon>
        <taxon>Cytophagales</taxon>
        <taxon>Hymenobacteraceae</taxon>
        <taxon>Hymenobacter</taxon>
    </lineage>
</organism>
<reference evidence="14 15" key="2">
    <citation type="submission" date="2019-01" db="EMBL/GenBank/DDBJ databases">
        <title>Hymenobacter humicola sp. nov., isolated from soils in Antarctica.</title>
        <authorList>
            <person name="Sedlacek I."/>
            <person name="Holochova P."/>
            <person name="Kralova S."/>
            <person name="Pantucek R."/>
            <person name="Stankova E."/>
            <person name="Vrbovska V."/>
            <person name="Kristofova L."/>
            <person name="Svec P."/>
            <person name="Busse H.-J."/>
        </authorList>
    </citation>
    <scope>NUCLEOTIDE SEQUENCE [LARGE SCALE GENOMIC DNA]</scope>
    <source>
        <strain evidence="14 15">CCM 8852</strain>
    </source>
</reference>
<dbReference type="Pfam" id="PF00593">
    <property type="entry name" value="TonB_dep_Rec_b-barrel"/>
    <property type="match status" value="1"/>
</dbReference>
<evidence type="ECO:0000256" key="2">
    <source>
        <dbReference type="ARBA" id="ARBA00022448"/>
    </source>
</evidence>
<evidence type="ECO:0000313" key="15">
    <source>
        <dbReference type="Proteomes" id="UP000284250"/>
    </source>
</evidence>
<dbReference type="GO" id="GO:0015344">
    <property type="term" value="F:siderophore uptake transmembrane transporter activity"/>
    <property type="evidence" value="ECO:0007669"/>
    <property type="project" value="TreeGrafter"/>
</dbReference>
<keyword evidence="4 10" id="KW-0812">Transmembrane</keyword>
<evidence type="ECO:0000256" key="11">
    <source>
        <dbReference type="RuleBase" id="RU003357"/>
    </source>
</evidence>
<dbReference type="Gene3D" id="2.40.170.20">
    <property type="entry name" value="TonB-dependent receptor, beta-barrel domain"/>
    <property type="match status" value="1"/>
</dbReference>
<proteinExistence type="inferred from homology"/>
<evidence type="ECO:0000256" key="1">
    <source>
        <dbReference type="ARBA" id="ARBA00004571"/>
    </source>
</evidence>
<name>A0A418QUY0_9BACT</name>
<dbReference type="AlphaFoldDB" id="A0A418QUY0"/>
<dbReference type="InterPro" id="IPR023997">
    <property type="entry name" value="TonB-dep_OMP_SusC/RagA_CS"/>
</dbReference>
<dbReference type="InterPro" id="IPR036942">
    <property type="entry name" value="Beta-barrel_TonB_sf"/>
</dbReference>
<dbReference type="Gene3D" id="2.60.40.1120">
    <property type="entry name" value="Carboxypeptidase-like, regulatory domain"/>
    <property type="match status" value="1"/>
</dbReference>
<keyword evidence="8" id="KW-0675">Receptor</keyword>
<accession>A0A418QUY0</accession>
<evidence type="ECO:0000256" key="10">
    <source>
        <dbReference type="PROSITE-ProRule" id="PRU01360"/>
    </source>
</evidence>
<dbReference type="Pfam" id="PF07715">
    <property type="entry name" value="Plug"/>
    <property type="match status" value="1"/>
</dbReference>
<gene>
    <name evidence="14" type="ORF">D0T11_13515</name>
</gene>
<dbReference type="NCBIfam" id="TIGR04056">
    <property type="entry name" value="OMP_RagA_SusC"/>
    <property type="match status" value="1"/>
</dbReference>
<keyword evidence="15" id="KW-1185">Reference proteome</keyword>
<evidence type="ECO:0000256" key="4">
    <source>
        <dbReference type="ARBA" id="ARBA00022692"/>
    </source>
</evidence>
<evidence type="ECO:0000259" key="12">
    <source>
        <dbReference type="Pfam" id="PF00593"/>
    </source>
</evidence>
<comment type="similarity">
    <text evidence="10 11">Belongs to the TonB-dependent receptor family.</text>
</comment>
<dbReference type="InterPro" id="IPR000531">
    <property type="entry name" value="Beta-barrel_TonB"/>
</dbReference>
<keyword evidence="5" id="KW-0732">Signal</keyword>
<dbReference type="InterPro" id="IPR008969">
    <property type="entry name" value="CarboxyPept-like_regulatory"/>
</dbReference>
<evidence type="ECO:0000313" key="14">
    <source>
        <dbReference type="EMBL" id="RIY08750.1"/>
    </source>
</evidence>
<dbReference type="PANTHER" id="PTHR30069">
    <property type="entry name" value="TONB-DEPENDENT OUTER MEMBRANE RECEPTOR"/>
    <property type="match status" value="1"/>
</dbReference>
<keyword evidence="6 11" id="KW-0798">TonB box</keyword>
<evidence type="ECO:0000259" key="13">
    <source>
        <dbReference type="Pfam" id="PF07715"/>
    </source>
</evidence>
<evidence type="ECO:0000256" key="3">
    <source>
        <dbReference type="ARBA" id="ARBA00022452"/>
    </source>
</evidence>
<keyword evidence="2 10" id="KW-0813">Transport</keyword>
<comment type="caution">
    <text evidence="14">The sequence shown here is derived from an EMBL/GenBank/DDBJ whole genome shotgun (WGS) entry which is preliminary data.</text>
</comment>
<dbReference type="Gene3D" id="2.170.130.10">
    <property type="entry name" value="TonB-dependent receptor, plug domain"/>
    <property type="match status" value="1"/>
</dbReference>
<dbReference type="PROSITE" id="PS52016">
    <property type="entry name" value="TONB_DEPENDENT_REC_3"/>
    <property type="match status" value="1"/>
</dbReference>
<evidence type="ECO:0000256" key="8">
    <source>
        <dbReference type="ARBA" id="ARBA00023170"/>
    </source>
</evidence>
<dbReference type="InterPro" id="IPR012910">
    <property type="entry name" value="Plug_dom"/>
</dbReference>
<dbReference type="EMBL" id="QYCN01000020">
    <property type="protein sequence ID" value="RIY08750.1"/>
    <property type="molecule type" value="Genomic_DNA"/>
</dbReference>